<keyword evidence="2" id="KW-0106">Calcium</keyword>
<dbReference type="EMBL" id="CAKXAJ010026053">
    <property type="protein sequence ID" value="CAH2253334.1"/>
    <property type="molecule type" value="Genomic_DNA"/>
</dbReference>
<accession>A0A8S4S9M4</accession>
<keyword evidence="3" id="KW-0812">Transmembrane</keyword>
<keyword evidence="6" id="KW-1185">Reference proteome</keyword>
<reference evidence="5" key="1">
    <citation type="submission" date="2022-03" db="EMBL/GenBank/DDBJ databases">
        <authorList>
            <person name="Lindestad O."/>
        </authorList>
    </citation>
    <scope>NUCLEOTIDE SEQUENCE</scope>
</reference>
<proteinExistence type="predicted"/>
<sequence>MDFMLSNTAKQKPTQRNVIQWRPGFLNSIVDTTVSKTKDTVKKLDRSWETVVNIVLVEAKCLPPVPDDGVSHTLSCKLRLGSESCRSKSVPSSQNPQWKERFRLHLYQNWVLNISLRDEGKMKNPMGSCVLDLSKYEKERTHEIWQQLDDGYGAIHVSVTMCAICSPDNTSNSFVDLRECVISHDYRSAVLWAIPLLLLIPFLYQWIFGKNQDNVSIVQDCANDDENKEEKTVGGRIQDLQTMTLTITNGIDFIVSYKERLLNLFTFKVPFLSVIAMILLLVSSVGLYFIPINYFLMSLGIYKFGRKYSNPDRVLNNGLIDFLSRVPDSRKLKDWKELGVPEPNQEYQRQSFKIFRSISTPNLR</sequence>
<evidence type="ECO:0000313" key="6">
    <source>
        <dbReference type="Proteomes" id="UP000838756"/>
    </source>
</evidence>
<keyword evidence="1" id="KW-0479">Metal-binding</keyword>
<dbReference type="Proteomes" id="UP000838756">
    <property type="component" value="Unassembled WGS sequence"/>
</dbReference>
<gene>
    <name evidence="5" type="primary">jg969</name>
    <name evidence="5" type="ORF">PAEG_LOCUS22499</name>
</gene>
<keyword evidence="3" id="KW-0472">Membrane</keyword>
<evidence type="ECO:0000259" key="4">
    <source>
        <dbReference type="PROSITE" id="PS50004"/>
    </source>
</evidence>
<evidence type="ECO:0000256" key="2">
    <source>
        <dbReference type="ARBA" id="ARBA00022837"/>
    </source>
</evidence>
<name>A0A8S4S9M4_9NEOP</name>
<feature type="transmembrane region" description="Helical" evidence="3">
    <location>
        <begin position="189"/>
        <end position="207"/>
    </location>
</feature>
<organism evidence="5 6">
    <name type="scientific">Pararge aegeria aegeria</name>
    <dbReference type="NCBI Taxonomy" id="348720"/>
    <lineage>
        <taxon>Eukaryota</taxon>
        <taxon>Metazoa</taxon>
        <taxon>Ecdysozoa</taxon>
        <taxon>Arthropoda</taxon>
        <taxon>Hexapoda</taxon>
        <taxon>Insecta</taxon>
        <taxon>Pterygota</taxon>
        <taxon>Neoptera</taxon>
        <taxon>Endopterygota</taxon>
        <taxon>Lepidoptera</taxon>
        <taxon>Glossata</taxon>
        <taxon>Ditrysia</taxon>
        <taxon>Papilionoidea</taxon>
        <taxon>Nymphalidae</taxon>
        <taxon>Satyrinae</taxon>
        <taxon>Satyrini</taxon>
        <taxon>Parargina</taxon>
        <taxon>Pararge</taxon>
    </lineage>
</organism>
<dbReference type="SUPFAM" id="SSF49562">
    <property type="entry name" value="C2 domain (Calcium/lipid-binding domain, CaLB)"/>
    <property type="match status" value="1"/>
</dbReference>
<comment type="caution">
    <text evidence="5">The sequence shown here is derived from an EMBL/GenBank/DDBJ whole genome shotgun (WGS) entry which is preliminary data.</text>
</comment>
<dbReference type="AlphaFoldDB" id="A0A8S4S9M4"/>
<dbReference type="PANTHER" id="PTHR45911:SF4">
    <property type="entry name" value="MULTIPLE C2 AND TRANSMEMBRANE DOMAIN-CONTAINING PROTEIN"/>
    <property type="match status" value="1"/>
</dbReference>
<dbReference type="GO" id="GO:0030672">
    <property type="term" value="C:synaptic vesicle membrane"/>
    <property type="evidence" value="ECO:0007669"/>
    <property type="project" value="TreeGrafter"/>
</dbReference>
<dbReference type="Gene3D" id="2.60.40.150">
    <property type="entry name" value="C2 domain"/>
    <property type="match status" value="1"/>
</dbReference>
<evidence type="ECO:0000256" key="1">
    <source>
        <dbReference type="ARBA" id="ARBA00022723"/>
    </source>
</evidence>
<dbReference type="PROSITE" id="PS50004">
    <property type="entry name" value="C2"/>
    <property type="match status" value="1"/>
</dbReference>
<dbReference type="GO" id="GO:0005509">
    <property type="term" value="F:calcium ion binding"/>
    <property type="evidence" value="ECO:0007669"/>
    <property type="project" value="TreeGrafter"/>
</dbReference>
<dbReference type="SMART" id="SM00239">
    <property type="entry name" value="C2"/>
    <property type="match status" value="1"/>
</dbReference>
<dbReference type="Pfam" id="PF00168">
    <property type="entry name" value="C2"/>
    <property type="match status" value="1"/>
</dbReference>
<dbReference type="PANTHER" id="PTHR45911">
    <property type="entry name" value="C2 DOMAIN-CONTAINING PROTEIN"/>
    <property type="match status" value="1"/>
</dbReference>
<dbReference type="InterPro" id="IPR000008">
    <property type="entry name" value="C2_dom"/>
</dbReference>
<evidence type="ECO:0000313" key="5">
    <source>
        <dbReference type="EMBL" id="CAH2253334.1"/>
    </source>
</evidence>
<keyword evidence="3" id="KW-1133">Transmembrane helix</keyword>
<dbReference type="GO" id="GO:0046928">
    <property type="term" value="P:regulation of neurotransmitter secretion"/>
    <property type="evidence" value="ECO:0007669"/>
    <property type="project" value="TreeGrafter"/>
</dbReference>
<evidence type="ECO:0000256" key="3">
    <source>
        <dbReference type="SAM" id="Phobius"/>
    </source>
</evidence>
<protein>
    <submittedName>
        <fullName evidence="5">Jg969 protein</fullName>
    </submittedName>
</protein>
<feature type="domain" description="C2" evidence="4">
    <location>
        <begin position="33"/>
        <end position="146"/>
    </location>
</feature>
<dbReference type="InterPro" id="IPR035892">
    <property type="entry name" value="C2_domain_sf"/>
</dbReference>
<dbReference type="OrthoDB" id="5973539at2759"/>
<feature type="transmembrane region" description="Helical" evidence="3">
    <location>
        <begin position="271"/>
        <end position="296"/>
    </location>
</feature>